<dbReference type="RefSeq" id="WP_058582535.1">
    <property type="nucleotide sequence ID" value="NZ_LOPU01000029.1"/>
</dbReference>
<name>A0A0W1R8H4_9EURY</name>
<protein>
    <submittedName>
        <fullName evidence="1">Uncharacterized protein</fullName>
    </submittedName>
</protein>
<dbReference type="Proteomes" id="UP000054387">
    <property type="component" value="Unassembled WGS sequence"/>
</dbReference>
<accession>A0A0W1R8H4</accession>
<comment type="caution">
    <text evidence="1">The sequence shown here is derived from an EMBL/GenBank/DDBJ whole genome shotgun (WGS) entry which is preliminary data.</text>
</comment>
<sequence>MSETLDDDLYKRTKALLEPGEIQLNGLIVHTGLSGREDLEMHELTVDLNDVIADHAGKGESYIYAGNDNTDFASNQFQGLTLEDDEFVWECQQLLRNGEFNLVFYYEADADHEAILEDVEEMGYRVTGVRGD</sequence>
<proteinExistence type="predicted"/>
<dbReference type="OrthoDB" id="337273at2157"/>
<dbReference type="Pfam" id="PF19090">
    <property type="entry name" value="DUF5778"/>
    <property type="match status" value="1"/>
</dbReference>
<dbReference type="AlphaFoldDB" id="A0A0W1R8H4"/>
<evidence type="ECO:0000313" key="1">
    <source>
        <dbReference type="EMBL" id="KTG09383.1"/>
    </source>
</evidence>
<reference evidence="1 2" key="1">
    <citation type="submission" date="2015-12" db="EMBL/GenBank/DDBJ databases">
        <title>Haloprofundus marisrubri gen. nov., sp. nov., an extremely halophilic archaeon isolated from the Discovery deep brine-seawater interface in the Red Sea.</title>
        <authorList>
            <person name="Zhang G."/>
            <person name="Stingl U."/>
            <person name="Rashid M."/>
        </authorList>
    </citation>
    <scope>NUCLEOTIDE SEQUENCE [LARGE SCALE GENOMIC DNA]</scope>
    <source>
        <strain evidence="1 2">SB9</strain>
    </source>
</reference>
<gene>
    <name evidence="1" type="ORF">AUR64_16530</name>
</gene>
<dbReference type="InterPro" id="IPR043927">
    <property type="entry name" value="DUF5778"/>
</dbReference>
<organism evidence="1 2">
    <name type="scientific">Haloprofundus marisrubri</name>
    <dbReference type="NCBI Taxonomy" id="1514971"/>
    <lineage>
        <taxon>Archaea</taxon>
        <taxon>Methanobacteriati</taxon>
        <taxon>Methanobacteriota</taxon>
        <taxon>Stenosarchaea group</taxon>
        <taxon>Halobacteria</taxon>
        <taxon>Halobacteriales</taxon>
        <taxon>Haloferacaceae</taxon>
        <taxon>Haloprofundus</taxon>
    </lineage>
</organism>
<dbReference type="EMBL" id="LOPU01000029">
    <property type="protein sequence ID" value="KTG09383.1"/>
    <property type="molecule type" value="Genomic_DNA"/>
</dbReference>
<keyword evidence="2" id="KW-1185">Reference proteome</keyword>
<evidence type="ECO:0000313" key="2">
    <source>
        <dbReference type="Proteomes" id="UP000054387"/>
    </source>
</evidence>